<feature type="short sequence motif" description="'KMSKS' region" evidence="10">
    <location>
        <begin position="630"/>
        <end position="634"/>
    </location>
</feature>
<dbReference type="CDD" id="cd07961">
    <property type="entry name" value="Anticodon_Ia_Ile_ABEc"/>
    <property type="match status" value="1"/>
</dbReference>
<feature type="binding site" evidence="10">
    <location>
        <position position="633"/>
    </location>
    <ligand>
        <name>ATP</name>
        <dbReference type="ChEBI" id="CHEBI:30616"/>
    </ligand>
</feature>
<dbReference type="EC" id="6.1.1.5" evidence="10"/>
<keyword evidence="5 10" id="KW-0067">ATP-binding</keyword>
<protein>
    <recommendedName>
        <fullName evidence="10">Isoleucine--tRNA ligase</fullName>
        <ecNumber evidence="10">6.1.1.5</ecNumber>
    </recommendedName>
    <alternativeName>
        <fullName evidence="10">Isoleucyl-tRNA synthetase</fullName>
        <shortName evidence="10">IleRS</shortName>
    </alternativeName>
</protein>
<keyword evidence="6 10" id="KW-0648">Protein biosynthesis</keyword>
<dbReference type="Pfam" id="PF19302">
    <property type="entry name" value="DUF5915"/>
    <property type="match status" value="1"/>
</dbReference>
<evidence type="ECO:0000256" key="7">
    <source>
        <dbReference type="ARBA" id="ARBA00023146"/>
    </source>
</evidence>
<dbReference type="InterPro" id="IPR009080">
    <property type="entry name" value="tRNAsynth_Ia_anticodon-bd"/>
</dbReference>
<keyword evidence="14" id="KW-1185">Reference proteome</keyword>
<evidence type="ECO:0000259" key="11">
    <source>
        <dbReference type="Pfam" id="PF00133"/>
    </source>
</evidence>
<comment type="subcellular location">
    <subcellularLocation>
        <location evidence="10">Cytoplasm</location>
    </subcellularLocation>
</comment>
<dbReference type="InterPro" id="IPR001412">
    <property type="entry name" value="aa-tRNA-synth_I_CS"/>
</dbReference>
<feature type="domain" description="Aminoacyl-tRNA synthetase class Ia" evidence="11">
    <location>
        <begin position="32"/>
        <end position="664"/>
    </location>
</feature>
<proteinExistence type="inferred from homology"/>
<keyword evidence="7 10" id="KW-0030">Aminoacyl-tRNA synthetase</keyword>
<dbReference type="Proteomes" id="UP000704762">
    <property type="component" value="Unassembled WGS sequence"/>
</dbReference>
<dbReference type="InterPro" id="IPR002300">
    <property type="entry name" value="aa-tRNA-synth_Ia"/>
</dbReference>
<evidence type="ECO:0000256" key="8">
    <source>
        <dbReference type="ARBA" id="ARBA00025217"/>
    </source>
</evidence>
<dbReference type="RefSeq" id="WP_239578847.1">
    <property type="nucleotide sequence ID" value="NZ_BAAAQP010000011.1"/>
</dbReference>
<comment type="cofactor">
    <cofactor evidence="10">
        <name>Zn(2+)</name>
        <dbReference type="ChEBI" id="CHEBI:29105"/>
    </cofactor>
</comment>
<evidence type="ECO:0000256" key="9">
    <source>
        <dbReference type="ARBA" id="ARBA00048359"/>
    </source>
</evidence>
<organism evidence="13 14">
    <name type="scientific">Microlunatus panaciterrae</name>
    <dbReference type="NCBI Taxonomy" id="400768"/>
    <lineage>
        <taxon>Bacteria</taxon>
        <taxon>Bacillati</taxon>
        <taxon>Actinomycetota</taxon>
        <taxon>Actinomycetes</taxon>
        <taxon>Propionibacteriales</taxon>
        <taxon>Propionibacteriaceae</taxon>
        <taxon>Microlunatus</taxon>
    </lineage>
</organism>
<reference evidence="13 14" key="1">
    <citation type="submission" date="2021-01" db="EMBL/GenBank/DDBJ databases">
        <title>Sequencing the genomes of 1000 actinobacteria strains.</title>
        <authorList>
            <person name="Klenk H.-P."/>
        </authorList>
    </citation>
    <scope>NUCLEOTIDE SEQUENCE [LARGE SCALE GENOMIC DNA]</scope>
    <source>
        <strain evidence="13 14">DSM 18662</strain>
    </source>
</reference>
<feature type="domain" description="Methionyl/Valyl/Leucyl/Isoleucyl-tRNA synthetase anticodon-binding" evidence="12">
    <location>
        <begin position="719"/>
        <end position="861"/>
    </location>
</feature>
<dbReference type="PROSITE" id="PS00178">
    <property type="entry name" value="AA_TRNA_LIGASE_I"/>
    <property type="match status" value="1"/>
</dbReference>
<comment type="domain">
    <text evidence="10">IleRS has two distinct active sites: one for aminoacylation and one for editing. The misactivated valine is translocated from the active site to the editing site, which sterically excludes the correctly activated isoleucine. The single editing site contains two valyl binding pockets, one specific for each substrate (Val-AMP or Val-tRNA(Ile)).</text>
</comment>
<keyword evidence="10" id="KW-0862">Zinc</keyword>
<keyword evidence="3 10" id="KW-0436">Ligase</keyword>
<evidence type="ECO:0000313" key="14">
    <source>
        <dbReference type="Proteomes" id="UP000704762"/>
    </source>
</evidence>
<keyword evidence="2 10" id="KW-0963">Cytoplasm</keyword>
<dbReference type="PANTHER" id="PTHR42780">
    <property type="entry name" value="SOLEUCYL-TRNA SYNTHETASE"/>
    <property type="match status" value="1"/>
</dbReference>
<keyword evidence="10" id="KW-0479">Metal-binding</keyword>
<dbReference type="PRINTS" id="PR00984">
    <property type="entry name" value="TRNASYNTHILE"/>
</dbReference>
<dbReference type="InterPro" id="IPR009008">
    <property type="entry name" value="Val/Leu/Ile-tRNA-synth_edit"/>
</dbReference>
<dbReference type="InterPro" id="IPR013155">
    <property type="entry name" value="M/V/L/I-tRNA-synth_anticd-bd"/>
</dbReference>
<dbReference type="InterPro" id="IPR023586">
    <property type="entry name" value="Ile-tRNA-ligase_type2"/>
</dbReference>
<dbReference type="HAMAP" id="MF_02003">
    <property type="entry name" value="Ile_tRNA_synth_type2"/>
    <property type="match status" value="1"/>
</dbReference>
<evidence type="ECO:0000259" key="12">
    <source>
        <dbReference type="Pfam" id="PF08264"/>
    </source>
</evidence>
<evidence type="ECO:0000256" key="6">
    <source>
        <dbReference type="ARBA" id="ARBA00022917"/>
    </source>
</evidence>
<comment type="similarity">
    <text evidence="1 10">Belongs to the class-I aminoacyl-tRNA synthetase family. IleS type 2 subfamily.</text>
</comment>
<dbReference type="Pfam" id="PF00133">
    <property type="entry name" value="tRNA-synt_1"/>
    <property type="match status" value="1"/>
</dbReference>
<dbReference type="Gene3D" id="3.40.50.620">
    <property type="entry name" value="HUPs"/>
    <property type="match status" value="2"/>
</dbReference>
<evidence type="ECO:0000256" key="5">
    <source>
        <dbReference type="ARBA" id="ARBA00022840"/>
    </source>
</evidence>
<comment type="caution">
    <text evidence="13">The sequence shown here is derived from an EMBL/GenBank/DDBJ whole genome shotgun (WGS) entry which is preliminary data.</text>
</comment>
<dbReference type="InterPro" id="IPR033709">
    <property type="entry name" value="Anticodon_Ile_ABEc"/>
</dbReference>
<accession>A0ABS2RHG7</accession>
<dbReference type="Pfam" id="PF08264">
    <property type="entry name" value="Anticodon_1"/>
    <property type="match status" value="1"/>
</dbReference>
<comment type="function">
    <text evidence="8 10">Catalyzes the attachment of isoleucine to tRNA(Ile). As IleRS can inadvertently accommodate and process structurally similar amino acids such as valine, to avoid such errors it has two additional distinct tRNA(Ile)-dependent editing activities. One activity is designated as 'pretransfer' editing and involves the hydrolysis of activated Val-AMP. The other activity is designated 'posttransfer' editing and involves deacylation of mischarged Val-tRNA(Ile).</text>
</comment>
<gene>
    <name evidence="10" type="primary">ileS</name>
    <name evidence="13" type="ORF">JOE57_001044</name>
</gene>
<comment type="subunit">
    <text evidence="10">Monomer.</text>
</comment>
<dbReference type="InterPro" id="IPR014729">
    <property type="entry name" value="Rossmann-like_a/b/a_fold"/>
</dbReference>
<evidence type="ECO:0000256" key="1">
    <source>
        <dbReference type="ARBA" id="ARBA00007078"/>
    </source>
</evidence>
<dbReference type="SUPFAM" id="SSF52374">
    <property type="entry name" value="Nucleotidylyl transferase"/>
    <property type="match status" value="1"/>
</dbReference>
<evidence type="ECO:0000256" key="3">
    <source>
        <dbReference type="ARBA" id="ARBA00022598"/>
    </source>
</evidence>
<keyword evidence="4 10" id="KW-0547">Nucleotide-binding</keyword>
<dbReference type="SUPFAM" id="SSF50677">
    <property type="entry name" value="ValRS/IleRS/LeuRS editing domain"/>
    <property type="match status" value="1"/>
</dbReference>
<evidence type="ECO:0000313" key="13">
    <source>
        <dbReference type="EMBL" id="MBM7798123.1"/>
    </source>
</evidence>
<evidence type="ECO:0000256" key="2">
    <source>
        <dbReference type="ARBA" id="ARBA00022490"/>
    </source>
</evidence>
<feature type="short sequence motif" description="'HIGH' region" evidence="10">
    <location>
        <begin position="66"/>
        <end position="76"/>
    </location>
</feature>
<evidence type="ECO:0000256" key="10">
    <source>
        <dbReference type="HAMAP-Rule" id="MF_02003"/>
    </source>
</evidence>
<dbReference type="GO" id="GO:0004822">
    <property type="term" value="F:isoleucine-tRNA ligase activity"/>
    <property type="evidence" value="ECO:0007669"/>
    <property type="project" value="UniProtKB-EC"/>
</dbReference>
<dbReference type="EMBL" id="JAFBCF010000001">
    <property type="protein sequence ID" value="MBM7798123.1"/>
    <property type="molecule type" value="Genomic_DNA"/>
</dbReference>
<dbReference type="NCBIfam" id="TIGR00392">
    <property type="entry name" value="ileS"/>
    <property type="match status" value="1"/>
</dbReference>
<name>A0ABS2RHG7_9ACTN</name>
<dbReference type="InterPro" id="IPR002301">
    <property type="entry name" value="Ile-tRNA-ligase"/>
</dbReference>
<dbReference type="Gene3D" id="1.10.730.10">
    <property type="entry name" value="Isoleucyl-tRNA Synthetase, Domain 1"/>
    <property type="match status" value="1"/>
</dbReference>
<dbReference type="SUPFAM" id="SSF47323">
    <property type="entry name" value="Anticodon-binding domain of a subclass of class I aminoacyl-tRNA synthetases"/>
    <property type="match status" value="1"/>
</dbReference>
<dbReference type="Gene3D" id="3.90.740.10">
    <property type="entry name" value="Valyl/Leucyl/Isoleucyl-tRNA synthetase, editing domain"/>
    <property type="match status" value="1"/>
</dbReference>
<sequence>MMYPKATTGPVDGEAAFRIPSSPKFSELEERVLAYWKADDTFRASVAKNPTGENGANEFVFYDGPPFANGLPHYGHLLTGYVKDIVPRFETMRGRHVERRFGWDTHGLPAELEAMSQLGLKTKDDILALGIEEFNAACRESVLRYTDEWQAYVTRQARWVDFDNDYKTLNRDYMESVLWAFKTLYDKGYVYEGMRVLPYCWNDETPLSNHELRMDDDVYQNRQDPAVTVGVRLETGELALIWTTTPWTLPSNQAIAVGDDIDYVVVEHEGERYLLAEARLAAYARELGEDAADHVVERLKGADLLGRAYRPPFSYFVGNENAHTVLSGSHVTTEDGTGLVHMSPAFGEEDKAVTDVAGITPVVPVDAAGRFTAEVGDYAGVQVFDANLMIIDDLKACTRGEAAGSTTPGTVLLRHETYDHSYPHCWRCRNPLIYRAVSSWFVEVTTFRDRMVELNQEINWVPEHVKDGQFGKWLAGARDWSISRNRFWGSPIPVWKSDDPEYPRIDVYGSVADLEADFGVSVPDLHRPYIDELTRPNPDDPTGRSTMRRIEDVLDVWFDSGSMPYAQVHYPFENADWFEHHYPGDFIVEYIGQTRGWFYTMHVLATALFDRPAFSNCISHGIVLGSDGQKMSKSLRNYPDVNEVFDRDGADAMRWFLMSSPILRGGNLIVTEQGIRDGVRQVMIPLWNAWYFFSLYSNVANGGAGYDAKFSATSTDVLDRYILAKLRQFVQTMTSELDQLNVAAACDATRSFLEVLSNWYIRRSRERFWDGESEASKAAFDTLYTVLEVTNRAVAPLLPLTSEEIWRGLTGGRSVHLAEWPDADQLPADDQLVAAMDRSREVCSVASAVRKAERLRVRLPLAKLSVVADDAAALQPFVELISDEVNVRELELTDISAAAGGGFGVRQSLQVNARAAGPRLGRDVQLAIRGSKSGDWSVADDGTVTAGGIALLEGEYALETVVDDADPNDSRAVAMLPRSGFVILDTAVTPELAAEGLARDVVRAVQQGRRDAGLEVSDRITLRLGGSADVLAAINAHADLITSETLTTTLEVSDAPVDGAIVSVGEGQQVSVSLARA</sequence>
<dbReference type="CDD" id="cd00818">
    <property type="entry name" value="IleRS_core"/>
    <property type="match status" value="1"/>
</dbReference>
<dbReference type="PANTHER" id="PTHR42780:SF1">
    <property type="entry name" value="ISOLEUCINE--TRNA LIGASE, CYTOPLASMIC"/>
    <property type="match status" value="1"/>
</dbReference>
<evidence type="ECO:0000256" key="4">
    <source>
        <dbReference type="ARBA" id="ARBA00022741"/>
    </source>
</evidence>
<comment type="catalytic activity">
    <reaction evidence="9 10">
        <text>tRNA(Ile) + L-isoleucine + ATP = L-isoleucyl-tRNA(Ile) + AMP + diphosphate</text>
        <dbReference type="Rhea" id="RHEA:11060"/>
        <dbReference type="Rhea" id="RHEA-COMP:9666"/>
        <dbReference type="Rhea" id="RHEA-COMP:9695"/>
        <dbReference type="ChEBI" id="CHEBI:30616"/>
        <dbReference type="ChEBI" id="CHEBI:33019"/>
        <dbReference type="ChEBI" id="CHEBI:58045"/>
        <dbReference type="ChEBI" id="CHEBI:78442"/>
        <dbReference type="ChEBI" id="CHEBI:78528"/>
        <dbReference type="ChEBI" id="CHEBI:456215"/>
        <dbReference type="EC" id="6.1.1.5"/>
    </reaction>
</comment>